<feature type="region of interest" description="Disordered" evidence="1">
    <location>
        <begin position="56"/>
        <end position="81"/>
    </location>
</feature>
<evidence type="ECO:0000313" key="3">
    <source>
        <dbReference type="Proteomes" id="UP000266723"/>
    </source>
</evidence>
<protein>
    <submittedName>
        <fullName evidence="2">Uncharacterized protein</fullName>
    </submittedName>
</protein>
<keyword evidence="3" id="KW-1185">Reference proteome</keyword>
<comment type="caution">
    <text evidence="2">The sequence shown here is derived from an EMBL/GenBank/DDBJ whole genome shotgun (WGS) entry which is preliminary data.</text>
</comment>
<name>A0ABQ7ETY7_BRACR</name>
<accession>A0ABQ7ETY7</accession>
<gene>
    <name evidence="2" type="ORF">DY000_02050083</name>
</gene>
<evidence type="ECO:0000256" key="1">
    <source>
        <dbReference type="SAM" id="MobiDB-lite"/>
    </source>
</evidence>
<dbReference type="EMBL" id="QGKV02000297">
    <property type="protein sequence ID" value="KAF3606595.1"/>
    <property type="molecule type" value="Genomic_DNA"/>
</dbReference>
<evidence type="ECO:0000313" key="2">
    <source>
        <dbReference type="EMBL" id="KAF3606595.1"/>
    </source>
</evidence>
<reference evidence="2 3" key="1">
    <citation type="journal article" date="2020" name="BMC Genomics">
        <title>Intraspecific diversification of the crop wild relative Brassica cretica Lam. using demographic model selection.</title>
        <authorList>
            <person name="Kioukis A."/>
            <person name="Michalopoulou V.A."/>
            <person name="Briers L."/>
            <person name="Pirintsos S."/>
            <person name="Studholme D.J."/>
            <person name="Pavlidis P."/>
            <person name="Sarris P.F."/>
        </authorList>
    </citation>
    <scope>NUCLEOTIDE SEQUENCE [LARGE SCALE GENOMIC DNA]</scope>
    <source>
        <strain evidence="3">cv. PFS-1207/04</strain>
    </source>
</reference>
<sequence>MGLTVAGASVPVVGDGTNPTQVLPTQTGLVNNENGEPLGPILPTEVQVDNLGEQQELGCEEEGESSHAGDQTGRGTGAVELAEPSMREVLDVVKAMGTQMLAFTRALTPLVNSFVGQVTPAQATAQETRRAAQTAGTAAGVAQAAAQ</sequence>
<feature type="region of interest" description="Disordered" evidence="1">
    <location>
        <begin position="126"/>
        <end position="147"/>
    </location>
</feature>
<dbReference type="Proteomes" id="UP000266723">
    <property type="component" value="Unassembled WGS sequence"/>
</dbReference>
<organism evidence="2 3">
    <name type="scientific">Brassica cretica</name>
    <name type="common">Mustard</name>
    <dbReference type="NCBI Taxonomy" id="69181"/>
    <lineage>
        <taxon>Eukaryota</taxon>
        <taxon>Viridiplantae</taxon>
        <taxon>Streptophyta</taxon>
        <taxon>Embryophyta</taxon>
        <taxon>Tracheophyta</taxon>
        <taxon>Spermatophyta</taxon>
        <taxon>Magnoliopsida</taxon>
        <taxon>eudicotyledons</taxon>
        <taxon>Gunneridae</taxon>
        <taxon>Pentapetalae</taxon>
        <taxon>rosids</taxon>
        <taxon>malvids</taxon>
        <taxon>Brassicales</taxon>
        <taxon>Brassicaceae</taxon>
        <taxon>Brassiceae</taxon>
        <taxon>Brassica</taxon>
    </lineage>
</organism>
<proteinExistence type="predicted"/>